<comment type="cofactor">
    <cofactor evidence="9">
        <name>[2Fe-2S] cluster</name>
        <dbReference type="ChEBI" id="CHEBI:190135"/>
    </cofactor>
</comment>
<proteinExistence type="predicted"/>
<keyword evidence="3" id="KW-0001">2Fe-2S</keyword>
<evidence type="ECO:0000256" key="7">
    <source>
        <dbReference type="ARBA" id="ARBA00023157"/>
    </source>
</evidence>
<feature type="domain" description="Rieske" evidence="12">
    <location>
        <begin position="65"/>
        <end position="157"/>
    </location>
</feature>
<evidence type="ECO:0000313" key="13">
    <source>
        <dbReference type="EMBL" id="TCC34914.1"/>
    </source>
</evidence>
<evidence type="ECO:0000259" key="12">
    <source>
        <dbReference type="PROSITE" id="PS51296"/>
    </source>
</evidence>
<feature type="region of interest" description="Disordered" evidence="10">
    <location>
        <begin position="32"/>
        <end position="66"/>
    </location>
</feature>
<dbReference type="Gene3D" id="2.102.10.10">
    <property type="entry name" value="Rieske [2Fe-2S] iron-sulphur domain"/>
    <property type="match status" value="1"/>
</dbReference>
<dbReference type="GO" id="GO:0004497">
    <property type="term" value="F:monooxygenase activity"/>
    <property type="evidence" value="ECO:0007669"/>
    <property type="project" value="UniProtKB-ARBA"/>
</dbReference>
<dbReference type="PROSITE" id="PS51257">
    <property type="entry name" value="PROKAR_LIPOPROTEIN"/>
    <property type="match status" value="1"/>
</dbReference>
<dbReference type="Pfam" id="PF00355">
    <property type="entry name" value="Rieske"/>
    <property type="match status" value="1"/>
</dbReference>
<dbReference type="OrthoDB" id="25106at2"/>
<dbReference type="InterPro" id="IPR036922">
    <property type="entry name" value="Rieske_2Fe-2S_sf"/>
</dbReference>
<keyword evidence="14" id="KW-1185">Reference proteome</keyword>
<keyword evidence="4" id="KW-0479">Metal-binding</keyword>
<reference evidence="13 14" key="1">
    <citation type="submission" date="2019-02" db="EMBL/GenBank/DDBJ databases">
        <title>Kribbella capetownensis sp. nov. and Kribbella speibonae sp. nov., isolated from soil.</title>
        <authorList>
            <person name="Curtis S.M."/>
            <person name="Norton I."/>
            <person name="Everest G.J."/>
            <person name="Meyers P.R."/>
        </authorList>
    </citation>
    <scope>NUCLEOTIDE SEQUENCE [LARGE SCALE GENOMIC DNA]</scope>
    <source>
        <strain evidence="13 14">DSM 27082</strain>
    </source>
</reference>
<dbReference type="CDD" id="cd03467">
    <property type="entry name" value="Rieske"/>
    <property type="match status" value="1"/>
</dbReference>
<keyword evidence="11" id="KW-0732">Signal</keyword>
<dbReference type="PANTHER" id="PTHR10134">
    <property type="entry name" value="CYTOCHROME B-C1 COMPLEX SUBUNIT RIESKE, MITOCHONDRIAL"/>
    <property type="match status" value="1"/>
</dbReference>
<dbReference type="Proteomes" id="UP000292695">
    <property type="component" value="Unassembled WGS sequence"/>
</dbReference>
<dbReference type="GO" id="GO:0016705">
    <property type="term" value="F:oxidoreductase activity, acting on paired donors, with incorporation or reduction of molecular oxygen"/>
    <property type="evidence" value="ECO:0007669"/>
    <property type="project" value="UniProtKB-ARBA"/>
</dbReference>
<accession>A0A4R0IR89</accession>
<evidence type="ECO:0000313" key="14">
    <source>
        <dbReference type="Proteomes" id="UP000292695"/>
    </source>
</evidence>
<keyword evidence="6" id="KW-0411">Iron-sulfur</keyword>
<name>A0A4R0IR89_9ACTN</name>
<dbReference type="PROSITE" id="PS51318">
    <property type="entry name" value="TAT"/>
    <property type="match status" value="1"/>
</dbReference>
<dbReference type="SUPFAM" id="SSF50022">
    <property type="entry name" value="ISP domain"/>
    <property type="match status" value="1"/>
</dbReference>
<evidence type="ECO:0000256" key="11">
    <source>
        <dbReference type="SAM" id="SignalP"/>
    </source>
</evidence>
<gene>
    <name evidence="13" type="ORF">E0H50_13560</name>
</gene>
<evidence type="ECO:0000256" key="3">
    <source>
        <dbReference type="ARBA" id="ARBA00022714"/>
    </source>
</evidence>
<evidence type="ECO:0000256" key="6">
    <source>
        <dbReference type="ARBA" id="ARBA00023014"/>
    </source>
</evidence>
<organism evidence="13 14">
    <name type="scientific">Kribbella sindirgiensis</name>
    <dbReference type="NCBI Taxonomy" id="1124744"/>
    <lineage>
        <taxon>Bacteria</taxon>
        <taxon>Bacillati</taxon>
        <taxon>Actinomycetota</taxon>
        <taxon>Actinomycetes</taxon>
        <taxon>Propionibacteriales</taxon>
        <taxon>Kribbellaceae</taxon>
        <taxon>Kribbella</taxon>
    </lineage>
</organism>
<comment type="function">
    <text evidence="1">Iron-sulfur subunit of the cytochrome bc1 complex, an essential component of the respiratory electron transport chain required for ATP synthesis. The bc1 complex catalyzes the oxidation of menaquinol and the reduction of cytochrome c in the respiratory chain. The bc1 complex operates through a Q-cycle mechanism that couples electron transfer to generation of the proton gradient that drives ATP synthesis.</text>
</comment>
<comment type="caution">
    <text evidence="13">The sequence shown here is derived from an EMBL/GenBank/DDBJ whole genome shotgun (WGS) entry which is preliminary data.</text>
</comment>
<dbReference type="InterPro" id="IPR014349">
    <property type="entry name" value="Rieske_Fe-S_prot"/>
</dbReference>
<evidence type="ECO:0000256" key="1">
    <source>
        <dbReference type="ARBA" id="ARBA00002494"/>
    </source>
</evidence>
<keyword evidence="7" id="KW-1015">Disulfide bond</keyword>
<evidence type="ECO:0000256" key="9">
    <source>
        <dbReference type="ARBA" id="ARBA00034078"/>
    </source>
</evidence>
<keyword evidence="5" id="KW-0408">Iron</keyword>
<dbReference type="GO" id="GO:0016020">
    <property type="term" value="C:membrane"/>
    <property type="evidence" value="ECO:0007669"/>
    <property type="project" value="InterPro"/>
</dbReference>
<dbReference type="GO" id="GO:0046872">
    <property type="term" value="F:metal ion binding"/>
    <property type="evidence" value="ECO:0007669"/>
    <property type="project" value="UniProtKB-KW"/>
</dbReference>
<dbReference type="PRINTS" id="PR00162">
    <property type="entry name" value="RIESKE"/>
</dbReference>
<dbReference type="InterPro" id="IPR006311">
    <property type="entry name" value="TAT_signal"/>
</dbReference>
<dbReference type="InterPro" id="IPR005805">
    <property type="entry name" value="Rieske_Fe-S_prot_C"/>
</dbReference>
<dbReference type="PROSITE" id="PS51296">
    <property type="entry name" value="RIESKE"/>
    <property type="match status" value="1"/>
</dbReference>
<feature type="signal peptide" evidence="11">
    <location>
        <begin position="1"/>
        <end position="23"/>
    </location>
</feature>
<dbReference type="EMBL" id="SJKA01000004">
    <property type="protein sequence ID" value="TCC34914.1"/>
    <property type="molecule type" value="Genomic_DNA"/>
</dbReference>
<evidence type="ECO:0000256" key="8">
    <source>
        <dbReference type="ARBA" id="ARBA00029586"/>
    </source>
</evidence>
<dbReference type="RefSeq" id="WP_131287760.1">
    <property type="nucleotide sequence ID" value="NZ_SJKA01000004.1"/>
</dbReference>
<evidence type="ECO:0000256" key="2">
    <source>
        <dbReference type="ARBA" id="ARBA00015816"/>
    </source>
</evidence>
<evidence type="ECO:0000256" key="10">
    <source>
        <dbReference type="SAM" id="MobiDB-lite"/>
    </source>
</evidence>
<dbReference type="AlphaFoldDB" id="A0A4R0IR89"/>
<evidence type="ECO:0000256" key="4">
    <source>
        <dbReference type="ARBA" id="ARBA00022723"/>
    </source>
</evidence>
<dbReference type="InterPro" id="IPR017941">
    <property type="entry name" value="Rieske_2Fe-2S"/>
</dbReference>
<feature type="chain" id="PRO_5038525568" description="Cytochrome bc1 complex Rieske iron-sulfur subunit" evidence="11">
    <location>
        <begin position="24"/>
        <end position="158"/>
    </location>
</feature>
<evidence type="ECO:0000256" key="5">
    <source>
        <dbReference type="ARBA" id="ARBA00023004"/>
    </source>
</evidence>
<sequence>MMTHGRSLDRRAVLLTGSLAVGAALTGCVVEQPASSPAAPPPASTGSGNGQQPEPTERPQGGGVKPLAVVNDIAPQGGVVVKDEKVVVTRDAEGTPHAFSAVCTHRGCLVASVEQGTINCPCHGSKFDIATGAPVGGPAKSPLAPVSVELRDGSIFRA</sequence>
<dbReference type="GO" id="GO:0051537">
    <property type="term" value="F:2 iron, 2 sulfur cluster binding"/>
    <property type="evidence" value="ECO:0007669"/>
    <property type="project" value="UniProtKB-KW"/>
</dbReference>
<protein>
    <recommendedName>
        <fullName evidence="2">Cytochrome bc1 complex Rieske iron-sulfur subunit</fullName>
    </recommendedName>
    <alternativeName>
        <fullName evidence="8">Cytochrome bc1 reductase complex subunit QcrA</fullName>
    </alternativeName>
</protein>